<sequence>MDGGVEALAALGEKTIWEGCAAYRSAPGVTVGHRWFLTGSGYAGLNGVFLPAHGPIDLATASAPFRAAGVPMLWHLPPDAPKELDGRLAGAGYRFEEAEPMMVCDLNEVGAAAIQPAGLTIRRVTDRRDLARFAEVWMGVSTAEVVADVVRLRSANGFGPQARFEHLLGFAEGRPVACAAVFHGSAAAEVQHIVTSRGERRRGFGSAMTAAALAAVRSRGGRTAVLTASPQGEGIYSALGFRAVGVVRRFAWDPPL</sequence>
<organism evidence="2 3">
    <name type="scientific">Rugosimonospora africana</name>
    <dbReference type="NCBI Taxonomy" id="556532"/>
    <lineage>
        <taxon>Bacteria</taxon>
        <taxon>Bacillati</taxon>
        <taxon>Actinomycetota</taxon>
        <taxon>Actinomycetes</taxon>
        <taxon>Micromonosporales</taxon>
        <taxon>Micromonosporaceae</taxon>
        <taxon>Rugosimonospora</taxon>
    </lineage>
</organism>
<reference evidence="2" key="1">
    <citation type="submission" date="2021-01" db="EMBL/GenBank/DDBJ databases">
        <title>Whole genome shotgun sequence of Rugosimonospora africana NBRC 104875.</title>
        <authorList>
            <person name="Komaki H."/>
            <person name="Tamura T."/>
        </authorList>
    </citation>
    <scope>NUCLEOTIDE SEQUENCE</scope>
    <source>
        <strain evidence="2">NBRC 104875</strain>
    </source>
</reference>
<dbReference type="RefSeq" id="WP_203922005.1">
    <property type="nucleotide sequence ID" value="NZ_BONZ01000067.1"/>
</dbReference>
<dbReference type="Pfam" id="PF13673">
    <property type="entry name" value="Acetyltransf_10"/>
    <property type="match status" value="1"/>
</dbReference>
<comment type="caution">
    <text evidence="2">The sequence shown here is derived from an EMBL/GenBank/DDBJ whole genome shotgun (WGS) entry which is preliminary data.</text>
</comment>
<name>A0A8J3R1J1_9ACTN</name>
<evidence type="ECO:0000313" key="2">
    <source>
        <dbReference type="EMBL" id="GIH18501.1"/>
    </source>
</evidence>
<dbReference type="InterPro" id="IPR016181">
    <property type="entry name" value="Acyl_CoA_acyltransferase"/>
</dbReference>
<feature type="domain" description="N-acetyltransferase" evidence="1">
    <location>
        <begin position="119"/>
        <end position="256"/>
    </location>
</feature>
<dbReference type="AlphaFoldDB" id="A0A8J3R1J1"/>
<dbReference type="GO" id="GO:0016747">
    <property type="term" value="F:acyltransferase activity, transferring groups other than amino-acyl groups"/>
    <property type="evidence" value="ECO:0007669"/>
    <property type="project" value="InterPro"/>
</dbReference>
<dbReference type="Gene3D" id="3.40.630.30">
    <property type="match status" value="1"/>
</dbReference>
<dbReference type="SUPFAM" id="SSF55729">
    <property type="entry name" value="Acyl-CoA N-acyltransferases (Nat)"/>
    <property type="match status" value="1"/>
</dbReference>
<evidence type="ECO:0000259" key="1">
    <source>
        <dbReference type="PROSITE" id="PS51186"/>
    </source>
</evidence>
<dbReference type="EMBL" id="BONZ01000067">
    <property type="protein sequence ID" value="GIH18501.1"/>
    <property type="molecule type" value="Genomic_DNA"/>
</dbReference>
<accession>A0A8J3R1J1</accession>
<dbReference type="InterPro" id="IPR000182">
    <property type="entry name" value="GNAT_dom"/>
</dbReference>
<dbReference type="Proteomes" id="UP000642748">
    <property type="component" value="Unassembled WGS sequence"/>
</dbReference>
<gene>
    <name evidence="2" type="ORF">Raf01_66730</name>
</gene>
<proteinExistence type="predicted"/>
<dbReference type="PROSITE" id="PS51186">
    <property type="entry name" value="GNAT"/>
    <property type="match status" value="1"/>
</dbReference>
<keyword evidence="3" id="KW-1185">Reference proteome</keyword>
<evidence type="ECO:0000313" key="3">
    <source>
        <dbReference type="Proteomes" id="UP000642748"/>
    </source>
</evidence>
<protein>
    <recommendedName>
        <fullName evidence="1">N-acetyltransferase domain-containing protein</fullName>
    </recommendedName>
</protein>